<evidence type="ECO:0000313" key="4">
    <source>
        <dbReference type="EMBL" id="QAR30462.1"/>
    </source>
</evidence>
<sequence length="350" mass="38766">MKSKEKIKVAISLGDPNGIGAEIIVKALARKDILGICTPVVFCTHKLWGYLSTVIDKNFTYHKINDLSKIVAGKVNIFDIEAPDILIEFGKSTEQAGIISFSSLEYATQAVTNGHCDVLVTAPINKSNIQSEVFQFPGHTEYLEKSWGGKALMFMVHQDIKVGLVTQHIPLKDVPQQVTQEAIIGKAQLMRKSLVEDFGIPQPKIACLSLNPHAGDNGLLGKEEQEVIIPALKKLLDEGFFIFGPYPADSFFNLSNLQKFDAVLAMYHDQGLTSFKTIAGIEGVNYTAGLKYVRTSPDHGVGYDISGRNIANEISMVEAIYQAIKIHRCREEYLELKNNALQRNEEINNK</sequence>
<dbReference type="AlphaFoldDB" id="A0A3R5WZ40"/>
<dbReference type="SUPFAM" id="SSF53659">
    <property type="entry name" value="Isocitrate/Isopropylmalate dehydrogenase-like"/>
    <property type="match status" value="1"/>
</dbReference>
<protein>
    <submittedName>
        <fullName evidence="4">4-hydroxythreonine-4-phosphate dehydrogenase PdxA</fullName>
        <ecNumber evidence="4">1.1.1.262</ecNumber>
    </submittedName>
</protein>
<dbReference type="Proteomes" id="UP000287701">
    <property type="component" value="Chromosome"/>
</dbReference>
<dbReference type="Gene3D" id="3.40.718.10">
    <property type="entry name" value="Isopropylmalate Dehydrogenase"/>
    <property type="match status" value="1"/>
</dbReference>
<organism evidence="4 5">
    <name type="scientific">Ornithobacterium rhinotracheale</name>
    <dbReference type="NCBI Taxonomy" id="28251"/>
    <lineage>
        <taxon>Bacteria</taxon>
        <taxon>Pseudomonadati</taxon>
        <taxon>Bacteroidota</taxon>
        <taxon>Flavobacteriia</taxon>
        <taxon>Flavobacteriales</taxon>
        <taxon>Weeksellaceae</taxon>
        <taxon>Ornithobacterium</taxon>
    </lineage>
</organism>
<dbReference type="InterPro" id="IPR005255">
    <property type="entry name" value="PdxA_fam"/>
</dbReference>
<evidence type="ECO:0000313" key="5">
    <source>
        <dbReference type="Proteomes" id="UP000287701"/>
    </source>
</evidence>
<dbReference type="EC" id="1.1.1.262" evidence="4"/>
<dbReference type="Pfam" id="PF04166">
    <property type="entry name" value="PdxA"/>
    <property type="match status" value="1"/>
</dbReference>
<evidence type="ECO:0000256" key="1">
    <source>
        <dbReference type="ARBA" id="ARBA00022723"/>
    </source>
</evidence>
<evidence type="ECO:0000256" key="2">
    <source>
        <dbReference type="ARBA" id="ARBA00023002"/>
    </source>
</evidence>
<reference evidence="4 5" key="1">
    <citation type="submission" date="2019-01" db="EMBL/GenBank/DDBJ databases">
        <title>Whole Genome of Ornithobacterium rhinotracheale FARPER-174b.</title>
        <authorList>
            <person name="Tataje-Lavanda L.A."/>
            <person name="Montalvan A."/>
            <person name="Montesinos R."/>
            <person name="Zimic M."/>
            <person name="Fernandez-Sanchez M."/>
            <person name="Fernandez-Diaz M."/>
        </authorList>
    </citation>
    <scope>NUCLEOTIDE SEQUENCE [LARGE SCALE GENOMIC DNA]</scope>
    <source>
        <strain evidence="4 5">FARPER-174b</strain>
    </source>
</reference>
<dbReference type="PANTHER" id="PTHR30004:SF6">
    <property type="entry name" value="D-THREONATE 4-PHOSPHATE DEHYDROGENASE"/>
    <property type="match status" value="1"/>
</dbReference>
<dbReference type="RefSeq" id="WP_128500951.1">
    <property type="nucleotide sequence ID" value="NZ_CP035107.1"/>
</dbReference>
<accession>A0A3R5WZ40</accession>
<gene>
    <name evidence="4" type="primary">pdxA</name>
    <name evidence="4" type="ORF">EQP59_03385</name>
</gene>
<dbReference type="GO" id="GO:0051287">
    <property type="term" value="F:NAD binding"/>
    <property type="evidence" value="ECO:0007669"/>
    <property type="project" value="InterPro"/>
</dbReference>
<dbReference type="NCBIfam" id="TIGR00557">
    <property type="entry name" value="pdxA"/>
    <property type="match status" value="1"/>
</dbReference>
<dbReference type="OrthoDB" id="9801783at2"/>
<dbReference type="PANTHER" id="PTHR30004">
    <property type="entry name" value="4-HYDROXYTHREONINE-4-PHOSPHATE DEHYDROGENASE"/>
    <property type="match status" value="1"/>
</dbReference>
<keyword evidence="1" id="KW-0479">Metal-binding</keyword>
<evidence type="ECO:0000256" key="3">
    <source>
        <dbReference type="ARBA" id="ARBA00023027"/>
    </source>
</evidence>
<keyword evidence="3" id="KW-0520">NAD</keyword>
<name>A0A3R5WZ40_ORNRH</name>
<proteinExistence type="predicted"/>
<dbReference type="GO" id="GO:0050570">
    <property type="term" value="F:4-hydroxythreonine-4-phosphate dehydrogenase activity"/>
    <property type="evidence" value="ECO:0007669"/>
    <property type="project" value="UniProtKB-EC"/>
</dbReference>
<keyword evidence="2 4" id="KW-0560">Oxidoreductase</keyword>
<dbReference type="GO" id="GO:0046872">
    <property type="term" value="F:metal ion binding"/>
    <property type="evidence" value="ECO:0007669"/>
    <property type="project" value="UniProtKB-KW"/>
</dbReference>
<dbReference type="EMBL" id="CP035107">
    <property type="protein sequence ID" value="QAR30462.1"/>
    <property type="molecule type" value="Genomic_DNA"/>
</dbReference>